<dbReference type="InterPro" id="IPR001034">
    <property type="entry name" value="DeoR_HTH"/>
</dbReference>
<dbReference type="SUPFAM" id="SSF46785">
    <property type="entry name" value="Winged helix' DNA-binding domain"/>
    <property type="match status" value="1"/>
</dbReference>
<reference evidence="6" key="1">
    <citation type="journal article" date="2019" name="Int. J. Syst. Evol. Microbiol.">
        <title>The Global Catalogue of Microorganisms (GCM) 10K type strain sequencing project: providing services to taxonomists for standard genome sequencing and annotation.</title>
        <authorList>
            <consortium name="The Broad Institute Genomics Platform"/>
            <consortium name="The Broad Institute Genome Sequencing Center for Infectious Disease"/>
            <person name="Wu L."/>
            <person name="Ma J."/>
        </authorList>
    </citation>
    <scope>NUCLEOTIDE SEQUENCE [LARGE SCALE GENOMIC DNA]</scope>
    <source>
        <strain evidence="6">NBRC 108725</strain>
    </source>
</reference>
<dbReference type="PROSITE" id="PS00894">
    <property type="entry name" value="HTH_DEOR_1"/>
    <property type="match status" value="1"/>
</dbReference>
<gene>
    <name evidence="5" type="ORF">GCM10025866_26810</name>
</gene>
<dbReference type="PROSITE" id="PS51000">
    <property type="entry name" value="HTH_DEOR_2"/>
    <property type="match status" value="1"/>
</dbReference>
<keyword evidence="1" id="KW-0805">Transcription regulation</keyword>
<proteinExistence type="predicted"/>
<dbReference type="InterPro" id="IPR028349">
    <property type="entry name" value="PafC-like"/>
</dbReference>
<evidence type="ECO:0000259" key="4">
    <source>
        <dbReference type="PROSITE" id="PS51000"/>
    </source>
</evidence>
<dbReference type="Pfam" id="PF08279">
    <property type="entry name" value="HTH_11"/>
    <property type="match status" value="1"/>
</dbReference>
<dbReference type="PIRSF" id="PIRSF016838">
    <property type="entry name" value="PafC"/>
    <property type="match status" value="1"/>
</dbReference>
<accession>A0ABM8GEN1</accession>
<dbReference type="PANTHER" id="PTHR34580:SF3">
    <property type="entry name" value="PROTEIN PAFB"/>
    <property type="match status" value="1"/>
</dbReference>
<dbReference type="InterPro" id="IPR051534">
    <property type="entry name" value="CBASS_pafABC_assoc_protein"/>
</dbReference>
<dbReference type="PANTHER" id="PTHR34580">
    <property type="match status" value="1"/>
</dbReference>
<name>A0ABM8GEN1_9MICO</name>
<dbReference type="RefSeq" id="WP_286276771.1">
    <property type="nucleotide sequence ID" value="NZ_AP027731.1"/>
</dbReference>
<dbReference type="InterPro" id="IPR013196">
    <property type="entry name" value="HTH_11"/>
</dbReference>
<sequence>MSGTTTTSRVLALLDLLQTHRHWTGAELTRRLGVTTRTLRRDVDRLRGLGYRVDSVPGVAGGYRLMAGSALPPLLLTDDEAVAMAVGLRAAAVQALADGGVTALTALAKLEHLLPPALRGRVNALGGSVQPGGTGPAPVSPDLLGQLALACRDTERIRFRYVAADGVESRRVVEPHSLVAGDRAWFLVAWDRDRGDWRTFRVDRISDLTQTRVPFSPRPLPAADAAQFVAAGSSRQSRRAQVLLGMPLAAMREHFGAWAGAAEDAGDGRTRWPIGGRSNEELLAALVWIPADVDYEVHGDEEFSRFLAAAGERLTSAASR</sequence>
<dbReference type="Gene3D" id="1.10.10.10">
    <property type="entry name" value="Winged helix-like DNA-binding domain superfamily/Winged helix DNA-binding domain"/>
    <property type="match status" value="1"/>
</dbReference>
<dbReference type="PROSITE" id="PS52050">
    <property type="entry name" value="WYL"/>
    <property type="match status" value="1"/>
</dbReference>
<evidence type="ECO:0000256" key="2">
    <source>
        <dbReference type="ARBA" id="ARBA00023125"/>
    </source>
</evidence>
<evidence type="ECO:0000256" key="1">
    <source>
        <dbReference type="ARBA" id="ARBA00023015"/>
    </source>
</evidence>
<dbReference type="GO" id="GO:0003677">
    <property type="term" value="F:DNA binding"/>
    <property type="evidence" value="ECO:0007669"/>
    <property type="project" value="UniProtKB-KW"/>
</dbReference>
<keyword evidence="3" id="KW-0804">Transcription</keyword>
<keyword evidence="2 5" id="KW-0238">DNA-binding</keyword>
<dbReference type="InterPro" id="IPR036388">
    <property type="entry name" value="WH-like_DNA-bd_sf"/>
</dbReference>
<evidence type="ECO:0000313" key="5">
    <source>
        <dbReference type="EMBL" id="BDZ46772.1"/>
    </source>
</evidence>
<feature type="domain" description="HTH deoR-type" evidence="4">
    <location>
        <begin position="6"/>
        <end position="65"/>
    </location>
</feature>
<dbReference type="Proteomes" id="UP001321498">
    <property type="component" value="Chromosome"/>
</dbReference>
<dbReference type="Pfam" id="PF13280">
    <property type="entry name" value="WYL"/>
    <property type="match status" value="1"/>
</dbReference>
<dbReference type="EMBL" id="AP027731">
    <property type="protein sequence ID" value="BDZ46772.1"/>
    <property type="molecule type" value="Genomic_DNA"/>
</dbReference>
<protein>
    <submittedName>
        <fullName evidence="5">DNA-binding transcriptional regulator</fullName>
    </submittedName>
</protein>
<dbReference type="InterPro" id="IPR018356">
    <property type="entry name" value="Tscrpt_reg_HTH_DeoR_CS"/>
</dbReference>
<evidence type="ECO:0000256" key="3">
    <source>
        <dbReference type="ARBA" id="ARBA00023163"/>
    </source>
</evidence>
<organism evidence="5 6">
    <name type="scientific">Naasia aerilata</name>
    <dbReference type="NCBI Taxonomy" id="1162966"/>
    <lineage>
        <taxon>Bacteria</taxon>
        <taxon>Bacillati</taxon>
        <taxon>Actinomycetota</taxon>
        <taxon>Actinomycetes</taxon>
        <taxon>Micrococcales</taxon>
        <taxon>Microbacteriaceae</taxon>
        <taxon>Naasia</taxon>
    </lineage>
</organism>
<dbReference type="InterPro" id="IPR036390">
    <property type="entry name" value="WH_DNA-bd_sf"/>
</dbReference>
<keyword evidence="6" id="KW-1185">Reference proteome</keyword>
<dbReference type="InterPro" id="IPR026881">
    <property type="entry name" value="WYL_dom"/>
</dbReference>
<evidence type="ECO:0000313" key="6">
    <source>
        <dbReference type="Proteomes" id="UP001321498"/>
    </source>
</evidence>